<dbReference type="Gene3D" id="3.40.710.10">
    <property type="entry name" value="DD-peptidase/beta-lactamase superfamily"/>
    <property type="match status" value="1"/>
</dbReference>
<keyword evidence="2" id="KW-0472">Membrane</keyword>
<dbReference type="Pfam" id="PF00144">
    <property type="entry name" value="Beta-lactamase"/>
    <property type="match status" value="1"/>
</dbReference>
<gene>
    <name evidence="5" type="ORF">ACFPET_22660</name>
</gene>
<dbReference type="RefSeq" id="WP_380625565.1">
    <property type="nucleotide sequence ID" value="NZ_JBHSDK010000061.1"/>
</dbReference>
<feature type="chain" id="PRO_5045534734" evidence="3">
    <location>
        <begin position="36"/>
        <end position="629"/>
    </location>
</feature>
<feature type="transmembrane region" description="Helical" evidence="2">
    <location>
        <begin position="605"/>
        <end position="624"/>
    </location>
</feature>
<dbReference type="EC" id="3.-.-.-" evidence="5"/>
<dbReference type="SUPFAM" id="SSF56601">
    <property type="entry name" value="beta-lactamase/transpeptidase-like"/>
    <property type="match status" value="1"/>
</dbReference>
<evidence type="ECO:0000256" key="2">
    <source>
        <dbReference type="SAM" id="Phobius"/>
    </source>
</evidence>
<feature type="transmembrane region" description="Helical" evidence="2">
    <location>
        <begin position="488"/>
        <end position="514"/>
    </location>
</feature>
<dbReference type="InterPro" id="IPR050491">
    <property type="entry name" value="AmpC-like"/>
</dbReference>
<keyword evidence="3" id="KW-0732">Signal</keyword>
<reference evidence="6" key="1">
    <citation type="journal article" date="2019" name="Int. J. Syst. Evol. Microbiol.">
        <title>The Global Catalogue of Microorganisms (GCM) 10K type strain sequencing project: providing services to taxonomists for standard genome sequencing and annotation.</title>
        <authorList>
            <consortium name="The Broad Institute Genomics Platform"/>
            <consortium name="The Broad Institute Genome Sequencing Center for Infectious Disease"/>
            <person name="Wu L."/>
            <person name="Ma J."/>
        </authorList>
    </citation>
    <scope>NUCLEOTIDE SEQUENCE [LARGE SCALE GENOMIC DNA]</scope>
    <source>
        <strain evidence="6">IBRC-M 10908</strain>
    </source>
</reference>
<evidence type="ECO:0000256" key="3">
    <source>
        <dbReference type="SAM" id="SignalP"/>
    </source>
</evidence>
<keyword evidence="2" id="KW-1133">Transmembrane helix</keyword>
<dbReference type="InterPro" id="IPR001466">
    <property type="entry name" value="Beta-lactam-related"/>
</dbReference>
<evidence type="ECO:0000313" key="5">
    <source>
        <dbReference type="EMBL" id="MFC4337997.1"/>
    </source>
</evidence>
<evidence type="ECO:0000313" key="6">
    <source>
        <dbReference type="Proteomes" id="UP001595823"/>
    </source>
</evidence>
<name>A0ABV8U5V3_9ACTN</name>
<feature type="transmembrane region" description="Helical" evidence="2">
    <location>
        <begin position="569"/>
        <end position="593"/>
    </location>
</feature>
<keyword evidence="2" id="KW-0812">Transmembrane</keyword>
<feature type="signal peptide" evidence="3">
    <location>
        <begin position="1"/>
        <end position="35"/>
    </location>
</feature>
<dbReference type="Proteomes" id="UP001595823">
    <property type="component" value="Unassembled WGS sequence"/>
</dbReference>
<dbReference type="InterPro" id="IPR012338">
    <property type="entry name" value="Beta-lactam/transpept-like"/>
</dbReference>
<feature type="region of interest" description="Disordered" evidence="1">
    <location>
        <begin position="236"/>
        <end position="258"/>
    </location>
</feature>
<keyword evidence="6" id="KW-1185">Reference proteome</keyword>
<sequence>MDKTYASLPRRAGALLILTALTAMTMTAFSGTARAQQSEDDITALVDDLVRDQLEDNDIPGAAVAVTVGGESVLERGYGLADLETETPFGSETPFLPASVTKLFTTAAALRLVEAGDLDLDADVNDHLSGFSVDDTYPGRPVTLRHLLSYTSGFDDDVYRWADDENRGLSLAEFARKHEPGRVRPPGETSVYNNYDFVLAGLLVEEASGEQFETYLADKVFAPLGMDDTRFAAEGEVPSGHRPSGNGQAETAGHLSPVTPTGAGLVSTAADMNRFMASMLSGGAELGLSVAPPMMSRQFTIDDRMPGTGFGFREATRNGRTVWFKSGDLPGFHNAFALVPDLELGVHIVFNGDGRLAAETVFAANELVDAVIDHFSEETAASEDFAVRTDLSRYEGRYVPLRSSESNFTRMSLLFSPVVVTVEGDKLATSGLSPDPAVDRQRWVPTGDGLFREENGTDTLFITTDGTLVHSANSTEPYRHLSWFENPAAHAVVLLAGLLALLVGLIVSTIAIVRGIVHRHKGALTWALRLFTWSAGAVAAAFLILTGLAMADENAMMESVLTGSPLLTAMTVLASVLLIVTPPLFIAAAASWFKSDGRARGMVGHSLPAVGALGACLVLVSYNVTLLGV</sequence>
<dbReference type="PANTHER" id="PTHR46825:SF9">
    <property type="entry name" value="BETA-LACTAMASE-RELATED DOMAIN-CONTAINING PROTEIN"/>
    <property type="match status" value="1"/>
</dbReference>
<evidence type="ECO:0000256" key="1">
    <source>
        <dbReference type="SAM" id="MobiDB-lite"/>
    </source>
</evidence>
<dbReference type="PANTHER" id="PTHR46825">
    <property type="entry name" value="D-ALANYL-D-ALANINE-CARBOXYPEPTIDASE/ENDOPEPTIDASE AMPH"/>
    <property type="match status" value="1"/>
</dbReference>
<keyword evidence="5" id="KW-0378">Hydrolase</keyword>
<dbReference type="EMBL" id="JBHSDK010000061">
    <property type="protein sequence ID" value="MFC4337997.1"/>
    <property type="molecule type" value="Genomic_DNA"/>
</dbReference>
<protein>
    <submittedName>
        <fullName evidence="5">Serine hydrolase domain-containing protein</fullName>
        <ecNumber evidence="5">3.-.-.-</ecNumber>
    </submittedName>
</protein>
<evidence type="ECO:0000259" key="4">
    <source>
        <dbReference type="Pfam" id="PF00144"/>
    </source>
</evidence>
<accession>A0ABV8U5V3</accession>
<feature type="domain" description="Beta-lactamase-related" evidence="4">
    <location>
        <begin position="46"/>
        <end position="355"/>
    </location>
</feature>
<organism evidence="5 6">
    <name type="scientific">Salininema proteolyticum</name>
    <dbReference type="NCBI Taxonomy" id="1607685"/>
    <lineage>
        <taxon>Bacteria</taxon>
        <taxon>Bacillati</taxon>
        <taxon>Actinomycetota</taxon>
        <taxon>Actinomycetes</taxon>
        <taxon>Glycomycetales</taxon>
        <taxon>Glycomycetaceae</taxon>
        <taxon>Salininema</taxon>
    </lineage>
</organism>
<dbReference type="GO" id="GO:0016787">
    <property type="term" value="F:hydrolase activity"/>
    <property type="evidence" value="ECO:0007669"/>
    <property type="project" value="UniProtKB-KW"/>
</dbReference>
<feature type="transmembrane region" description="Helical" evidence="2">
    <location>
        <begin position="526"/>
        <end position="549"/>
    </location>
</feature>
<comment type="caution">
    <text evidence="5">The sequence shown here is derived from an EMBL/GenBank/DDBJ whole genome shotgun (WGS) entry which is preliminary data.</text>
</comment>
<proteinExistence type="predicted"/>